<dbReference type="Gene3D" id="3.30.70.2330">
    <property type="match status" value="1"/>
</dbReference>
<name>A0A446ZJ25_ACICA</name>
<sequence>MNFQMKTVFILWQDTSHSGRMWHAVAKLTQMESGTYLLNYTEGAKNPRFQPFPRMTEKSKTYESNELFGFLKNRIPPASRPEHEALFDWCNLTSESNYLDLLAISGGEKATDNYRVISVPEQQDGYYFNTFFVSGIRYLDKDQKLKIQTLKENQIIGYELEDLNVNDPHAILLFEKDSQSTIGYYPRYLTDDLRKLHSLHSSVEIYVVKVNLDAPEQFRLLCKTKAKWPKYFQTCHQHEFQDYIQ</sequence>
<proteinExistence type="predicted"/>
<evidence type="ECO:0000313" key="1">
    <source>
        <dbReference type="EMBL" id="VAX44411.1"/>
    </source>
</evidence>
<gene>
    <name evidence="1" type="ORF">AC2117_01593</name>
</gene>
<protein>
    <recommendedName>
        <fullName evidence="3">HIRAN domain-containing protein</fullName>
    </recommendedName>
</protein>
<reference evidence="1 2" key="1">
    <citation type="submission" date="2018-08" db="EMBL/GenBank/DDBJ databases">
        <authorList>
            <person name="Gonzaga-Molto A."/>
        </authorList>
    </citation>
    <scope>NUCLEOTIDE SEQUENCE [LARGE SCALE GENOMIC DNA]</scope>
    <source>
        <strain evidence="1">Acinetobacter calcoaceticus str. 2117</strain>
    </source>
</reference>
<evidence type="ECO:0008006" key="3">
    <source>
        <dbReference type="Google" id="ProtNLM"/>
    </source>
</evidence>
<dbReference type="Proteomes" id="UP000294355">
    <property type="component" value="Chromosome"/>
</dbReference>
<organism evidence="1 2">
    <name type="scientific">Acinetobacter calcoaceticus</name>
    <dbReference type="NCBI Taxonomy" id="471"/>
    <lineage>
        <taxon>Bacteria</taxon>
        <taxon>Pseudomonadati</taxon>
        <taxon>Pseudomonadota</taxon>
        <taxon>Gammaproteobacteria</taxon>
        <taxon>Moraxellales</taxon>
        <taxon>Moraxellaceae</taxon>
        <taxon>Acinetobacter</taxon>
        <taxon>Acinetobacter calcoaceticus/baumannii complex</taxon>
    </lineage>
</organism>
<dbReference type="EMBL" id="LS999521">
    <property type="protein sequence ID" value="VAX44411.1"/>
    <property type="molecule type" value="Genomic_DNA"/>
</dbReference>
<dbReference type="AlphaFoldDB" id="A0A446ZJ25"/>
<accession>A0A446ZJ25</accession>
<evidence type="ECO:0000313" key="2">
    <source>
        <dbReference type="Proteomes" id="UP000294355"/>
    </source>
</evidence>